<proteinExistence type="predicted"/>
<dbReference type="Pfam" id="PF09912">
    <property type="entry name" value="DUF2141"/>
    <property type="match status" value="1"/>
</dbReference>
<dbReference type="AlphaFoldDB" id="A4CHC7"/>
<dbReference type="RefSeq" id="WP_015753092.1">
    <property type="nucleotide sequence ID" value="NC_013222.1"/>
</dbReference>
<dbReference type="KEGG" id="rbi:RB2501_05535"/>
<keyword evidence="2" id="KW-1185">Reference proteome</keyword>
<dbReference type="OrthoDB" id="9788332at2"/>
<dbReference type="InterPro" id="IPR018673">
    <property type="entry name" value="DUF2141"/>
</dbReference>
<dbReference type="eggNOG" id="COG4704">
    <property type="taxonomic scope" value="Bacteria"/>
</dbReference>
<sequence length="137" mass="15292">MRNIIGLITLLATWALPAQNRLEIEVEGVEASEGEIQIALYTHEKDFLSMEGVFRADSVKASKGTTLISVEDLPAGTYALAIFHDRNSNKRLDTNWIGVPKEPLGFSNARMRTFGPPTFEDCMMHVQADARITIRLE</sequence>
<evidence type="ECO:0000313" key="2">
    <source>
        <dbReference type="Proteomes" id="UP000009049"/>
    </source>
</evidence>
<reference evidence="1 2" key="1">
    <citation type="journal article" date="2009" name="J. Bacteriol.">
        <title>Complete genome sequence of Robiginitalea biformata HTCC2501.</title>
        <authorList>
            <person name="Oh H.M."/>
            <person name="Giovannoni S.J."/>
            <person name="Lee K."/>
            <person name="Ferriera S."/>
            <person name="Johnson J."/>
            <person name="Cho J.C."/>
        </authorList>
    </citation>
    <scope>NUCLEOTIDE SEQUENCE [LARGE SCALE GENOMIC DNA]</scope>
    <source>
        <strain evidence="2">ATCC BAA-864 / HTCC2501 / KCTC 12146</strain>
    </source>
</reference>
<dbReference type="Proteomes" id="UP000009049">
    <property type="component" value="Chromosome"/>
</dbReference>
<dbReference type="EMBL" id="CP001712">
    <property type="protein sequence ID" value="EAR16335.1"/>
    <property type="molecule type" value="Genomic_DNA"/>
</dbReference>
<dbReference type="HOGENOM" id="CLU_125018_1_0_10"/>
<organism evidence="1 2">
    <name type="scientific">Robiginitalea biformata (strain ATCC BAA-864 / DSM 15991 / KCTC 12146 / HTCC2501)</name>
    <dbReference type="NCBI Taxonomy" id="313596"/>
    <lineage>
        <taxon>Bacteria</taxon>
        <taxon>Pseudomonadati</taxon>
        <taxon>Bacteroidota</taxon>
        <taxon>Flavobacteriia</taxon>
        <taxon>Flavobacteriales</taxon>
        <taxon>Flavobacteriaceae</taxon>
        <taxon>Robiginitalea</taxon>
    </lineage>
</organism>
<evidence type="ECO:0008006" key="3">
    <source>
        <dbReference type="Google" id="ProtNLM"/>
    </source>
</evidence>
<name>A4CHC7_ROBBH</name>
<evidence type="ECO:0000313" key="1">
    <source>
        <dbReference type="EMBL" id="EAR16335.1"/>
    </source>
</evidence>
<gene>
    <name evidence="1" type="ordered locus">RB2501_05535</name>
</gene>
<accession>A4CHC7</accession>
<protein>
    <recommendedName>
        <fullName evidence="3">DUF2141 domain-containing protein</fullName>
    </recommendedName>
</protein>